<accession>A0A2I1K0D5</accession>
<comment type="caution">
    <text evidence="1">The sequence shown here is derived from an EMBL/GenBank/DDBJ whole genome shotgun (WGS) entry which is preliminary data.</text>
</comment>
<dbReference type="AlphaFoldDB" id="A0A2I1K0D5"/>
<dbReference type="Proteomes" id="UP000234384">
    <property type="component" value="Unassembled WGS sequence"/>
</dbReference>
<reference evidence="1 2" key="1">
    <citation type="submission" date="2017-12" db="EMBL/GenBank/DDBJ databases">
        <title>Phylogenetic diversity of female urinary microbiome.</title>
        <authorList>
            <person name="Thomas-White K."/>
            <person name="Wolfe A.J."/>
        </authorList>
    </citation>
    <scope>NUCLEOTIDE SEQUENCE [LARGE SCALE GENOMIC DNA]</scope>
    <source>
        <strain evidence="1 2">UMB0898</strain>
    </source>
</reference>
<dbReference type="OrthoDB" id="2139646at2"/>
<name>A0A2I1K0D5_9LACT</name>
<dbReference type="InterPro" id="IPR052928">
    <property type="entry name" value="Desiccation-related_membrane"/>
</dbReference>
<sequence length="116" mass="13233">MKRFRSGIFWGGLIGGIVTLLNAPASGKETRQQLKYFIDNTTEDVNDLRYKVDHLRLAIQKLTHEGIASVQEATEDIQTSITRFQREAQPRINRVQDRVQTLQNSINSINFDDSAN</sequence>
<protein>
    <recommendedName>
        <fullName evidence="3">Gas vesicle protein</fullName>
    </recommendedName>
</protein>
<dbReference type="PANTHER" id="PTHR35792">
    <property type="entry name" value="GENERAL STRESS PROTEIN"/>
    <property type="match status" value="1"/>
</dbReference>
<proteinExistence type="predicted"/>
<evidence type="ECO:0000313" key="2">
    <source>
        <dbReference type="Proteomes" id="UP000234384"/>
    </source>
</evidence>
<dbReference type="RefSeq" id="WP_101954257.1">
    <property type="nucleotide sequence ID" value="NZ_PKHE01000009.1"/>
</dbReference>
<dbReference type="Pfam" id="PF12732">
    <property type="entry name" value="YtxH"/>
    <property type="match status" value="1"/>
</dbReference>
<dbReference type="PANTHER" id="PTHR35792:SF3">
    <property type="entry name" value="IG HYPOTHETICAL 17707"/>
    <property type="match status" value="1"/>
</dbReference>
<evidence type="ECO:0008006" key="3">
    <source>
        <dbReference type="Google" id="ProtNLM"/>
    </source>
</evidence>
<dbReference type="EMBL" id="PKHE01000009">
    <property type="protein sequence ID" value="PKY89119.1"/>
    <property type="molecule type" value="Genomic_DNA"/>
</dbReference>
<dbReference type="InterPro" id="IPR024623">
    <property type="entry name" value="YtxH"/>
</dbReference>
<organism evidence="1 2">
    <name type="scientific">Falseniella ignava</name>
    <dbReference type="NCBI Taxonomy" id="137730"/>
    <lineage>
        <taxon>Bacteria</taxon>
        <taxon>Bacillati</taxon>
        <taxon>Bacillota</taxon>
        <taxon>Bacilli</taxon>
        <taxon>Lactobacillales</taxon>
        <taxon>Aerococcaceae</taxon>
        <taxon>Falseniella</taxon>
    </lineage>
</organism>
<evidence type="ECO:0000313" key="1">
    <source>
        <dbReference type="EMBL" id="PKY89119.1"/>
    </source>
</evidence>
<gene>
    <name evidence="1" type="ORF">CYJ57_04570</name>
</gene>